<evidence type="ECO:0000313" key="1">
    <source>
        <dbReference type="EMBL" id="MBW74039.1"/>
    </source>
</evidence>
<sequence>MQVTIAIGHQLPVALESLLFIGNVLLADLLVRNMLQTDLLVRNVLYTASTFLQRECRGNSHAKEQNCQYLHPGFDCFQ</sequence>
<accession>A0A2M4D907</accession>
<proteinExistence type="predicted"/>
<reference evidence="1" key="1">
    <citation type="submission" date="2018-01" db="EMBL/GenBank/DDBJ databases">
        <title>An insight into the sialome of Amazonian anophelines.</title>
        <authorList>
            <person name="Ribeiro J.M."/>
            <person name="Scarpassa V."/>
            <person name="Calvo E."/>
        </authorList>
    </citation>
    <scope>NUCLEOTIDE SEQUENCE</scope>
</reference>
<protein>
    <submittedName>
        <fullName evidence="1">Putative secreted protein</fullName>
    </submittedName>
</protein>
<name>A0A2M4D907_ANODA</name>
<dbReference type="EMBL" id="GGFL01009861">
    <property type="protein sequence ID" value="MBW74039.1"/>
    <property type="molecule type" value="Transcribed_RNA"/>
</dbReference>
<organism evidence="1">
    <name type="scientific">Anopheles darlingi</name>
    <name type="common">Mosquito</name>
    <dbReference type="NCBI Taxonomy" id="43151"/>
    <lineage>
        <taxon>Eukaryota</taxon>
        <taxon>Metazoa</taxon>
        <taxon>Ecdysozoa</taxon>
        <taxon>Arthropoda</taxon>
        <taxon>Hexapoda</taxon>
        <taxon>Insecta</taxon>
        <taxon>Pterygota</taxon>
        <taxon>Neoptera</taxon>
        <taxon>Endopterygota</taxon>
        <taxon>Diptera</taxon>
        <taxon>Nematocera</taxon>
        <taxon>Culicoidea</taxon>
        <taxon>Culicidae</taxon>
        <taxon>Anophelinae</taxon>
        <taxon>Anopheles</taxon>
    </lineage>
</organism>
<dbReference type="AlphaFoldDB" id="A0A2M4D907"/>